<keyword evidence="4" id="KW-1185">Reference proteome</keyword>
<accession>A0ABU3B7G1</accession>
<dbReference type="Gene3D" id="1.10.443.10">
    <property type="entry name" value="Intergrase catalytic core"/>
    <property type="match status" value="1"/>
</dbReference>
<protein>
    <submittedName>
        <fullName evidence="3">Site-specific integrase</fullName>
    </submittedName>
</protein>
<dbReference type="PROSITE" id="PS51898">
    <property type="entry name" value="TYR_RECOMBINASE"/>
    <property type="match status" value="1"/>
</dbReference>
<dbReference type="EMBL" id="JAVRHY010000005">
    <property type="protein sequence ID" value="MDT0618401.1"/>
    <property type="molecule type" value="Genomic_DNA"/>
</dbReference>
<comment type="caution">
    <text evidence="3">The sequence shown here is derived from an EMBL/GenBank/DDBJ whole genome shotgun (WGS) entry which is preliminary data.</text>
</comment>
<dbReference type="InterPro" id="IPR011010">
    <property type="entry name" value="DNA_brk_join_enz"/>
</dbReference>
<dbReference type="RefSeq" id="WP_311653659.1">
    <property type="nucleotide sequence ID" value="NZ_JAVRHY010000005.1"/>
</dbReference>
<dbReference type="InterPro" id="IPR013762">
    <property type="entry name" value="Integrase-like_cat_sf"/>
</dbReference>
<dbReference type="CDD" id="cd00397">
    <property type="entry name" value="DNA_BRE_C"/>
    <property type="match status" value="1"/>
</dbReference>
<reference evidence="3 4" key="1">
    <citation type="submission" date="2023-09" db="EMBL/GenBank/DDBJ databases">
        <authorList>
            <person name="Rey-Velasco X."/>
        </authorList>
    </citation>
    <scope>NUCLEOTIDE SEQUENCE [LARGE SCALE GENOMIC DNA]</scope>
    <source>
        <strain evidence="3 4">P385</strain>
    </source>
</reference>
<dbReference type="SUPFAM" id="SSF56349">
    <property type="entry name" value="DNA breaking-rejoining enzymes"/>
    <property type="match status" value="1"/>
</dbReference>
<evidence type="ECO:0000256" key="1">
    <source>
        <dbReference type="ARBA" id="ARBA00023172"/>
    </source>
</evidence>
<organism evidence="3 4">
    <name type="scientific">Spectribacter acetivorans</name>
    <dbReference type="NCBI Taxonomy" id="3075603"/>
    <lineage>
        <taxon>Bacteria</taxon>
        <taxon>Pseudomonadati</taxon>
        <taxon>Pseudomonadota</taxon>
        <taxon>Gammaproteobacteria</taxon>
        <taxon>Salinisphaerales</taxon>
        <taxon>Salinisphaeraceae</taxon>
        <taxon>Spectribacter</taxon>
    </lineage>
</organism>
<evidence type="ECO:0000313" key="4">
    <source>
        <dbReference type="Proteomes" id="UP001259982"/>
    </source>
</evidence>
<name>A0ABU3B7G1_9GAMM</name>
<sequence length="726" mass="81865">MTTPFTLSAKRNNYDLADMNGLSPYIFEAPQTAFDLSRSKKLPGLHAKSITYLIKHINEQPWADALTLWALIVSAQNVAPSSTYSTLGLLSKRFRLFFGHSRYLPRRLTSMTDFQPDEVLPAYASGLIGRDSARTRTDFLWRYQAAATKMHRWHQALPFHLKPNYRPLLLPLANLTSTKIYLTQNNLDAHTRQKRREHVDVVMPTYSELRAAAYQRTNELQRLLGIYRDNIHLAEKSFYNFPPSVAYEEHGRTIQLRFWTWPAFVIRHSNKFSEKILDLAWAAAADNEYGQPFVEVLRDEDQAEPPFWFYELAEAGLIGASRNPNSNAARNLLRDWGYPETAFTTTHKGLLCLNKPTLPQGIAASRLAKAADGVLLDPESMYLSALFGLLALNVVTTTGARMSEVLQVALDRDSLVRLNFRAPTGKKGTTKKERYILRVTPKGAKSDEKADYFIGDDTKKLLYRVARALAENYELPAGQPLPVVPFSTYSSRFSDFLPRRYVFQLHGRHLSPSTLQSCLRFITHGCSGRAVDGSAVNITAHLLRHVFATHAVQVAKMPVDVVAELLHQKNVDVTKYYSGPTRSMVAQSADEYLSSVALDLDVEEKLTRSPAELQELYQEAQGKAGTLSEVIGGVCVSHGYCQTKFECIGCAGKVPDPTKRSQVIRKLDWAKGEVGYATNEGLLPEAARMRRLVEDCKLELREMDLMEECESDEKNEQPSISIDYRT</sequence>
<feature type="domain" description="Tyr recombinase" evidence="2">
    <location>
        <begin position="357"/>
        <end position="590"/>
    </location>
</feature>
<dbReference type="InterPro" id="IPR002104">
    <property type="entry name" value="Integrase_catalytic"/>
</dbReference>
<evidence type="ECO:0000259" key="2">
    <source>
        <dbReference type="PROSITE" id="PS51898"/>
    </source>
</evidence>
<keyword evidence="1" id="KW-0233">DNA recombination</keyword>
<dbReference type="Proteomes" id="UP001259982">
    <property type="component" value="Unassembled WGS sequence"/>
</dbReference>
<proteinExistence type="predicted"/>
<gene>
    <name evidence="3" type="ORF">RM531_07925</name>
</gene>
<evidence type="ECO:0000313" key="3">
    <source>
        <dbReference type="EMBL" id="MDT0618401.1"/>
    </source>
</evidence>